<sequence length="311" mass="33509">MDPHPGHPPPPAHHHTQHPSQQASSSSQPHNTTAQSTYSSTPPSVTRPSSALMHSTHEPDHPVPGPSTQGSLRRSRSASGTSDMPFSEGGDTLPGDRVNLAGRPNSSRPTSRGGIISAAFANPLPPLPDENGVLDGRMPSRMRTVDTHASNGNVRQGSAVDWVVPLNLDEKLRPRTVGERLQPTLDHARQEKDKYSQRAKMTGWALNIAIGLQVVLGSLTTGLSAATIGRQTQIMTAILGGLSTIVASYLARARGSNEPELSITRTKDLEHFIRECEAFQLDHGPKIGDDYNDNLQDFREKFEELLGNGNG</sequence>
<evidence type="ECO:0000313" key="2">
    <source>
        <dbReference type="Proteomes" id="UP000308600"/>
    </source>
</evidence>
<organism evidence="1 2">
    <name type="scientific">Pluteus cervinus</name>
    <dbReference type="NCBI Taxonomy" id="181527"/>
    <lineage>
        <taxon>Eukaryota</taxon>
        <taxon>Fungi</taxon>
        <taxon>Dikarya</taxon>
        <taxon>Basidiomycota</taxon>
        <taxon>Agaricomycotina</taxon>
        <taxon>Agaricomycetes</taxon>
        <taxon>Agaricomycetidae</taxon>
        <taxon>Agaricales</taxon>
        <taxon>Pluteineae</taxon>
        <taxon>Pluteaceae</taxon>
        <taxon>Pluteus</taxon>
    </lineage>
</organism>
<protein>
    <submittedName>
        <fullName evidence="1">Uncharacterized protein</fullName>
    </submittedName>
</protein>
<dbReference type="EMBL" id="ML208416">
    <property type="protein sequence ID" value="TFK66080.1"/>
    <property type="molecule type" value="Genomic_DNA"/>
</dbReference>
<gene>
    <name evidence="1" type="ORF">BDN72DRAFT_162644</name>
</gene>
<evidence type="ECO:0000313" key="1">
    <source>
        <dbReference type="EMBL" id="TFK66080.1"/>
    </source>
</evidence>
<accession>A0ACD3AKS6</accession>
<keyword evidence="2" id="KW-1185">Reference proteome</keyword>
<reference evidence="1 2" key="1">
    <citation type="journal article" date="2019" name="Nat. Ecol. Evol.">
        <title>Megaphylogeny resolves global patterns of mushroom evolution.</title>
        <authorList>
            <person name="Varga T."/>
            <person name="Krizsan K."/>
            <person name="Foldi C."/>
            <person name="Dima B."/>
            <person name="Sanchez-Garcia M."/>
            <person name="Sanchez-Ramirez S."/>
            <person name="Szollosi G.J."/>
            <person name="Szarkandi J.G."/>
            <person name="Papp V."/>
            <person name="Albert L."/>
            <person name="Andreopoulos W."/>
            <person name="Angelini C."/>
            <person name="Antonin V."/>
            <person name="Barry K.W."/>
            <person name="Bougher N.L."/>
            <person name="Buchanan P."/>
            <person name="Buyck B."/>
            <person name="Bense V."/>
            <person name="Catcheside P."/>
            <person name="Chovatia M."/>
            <person name="Cooper J."/>
            <person name="Damon W."/>
            <person name="Desjardin D."/>
            <person name="Finy P."/>
            <person name="Geml J."/>
            <person name="Haridas S."/>
            <person name="Hughes K."/>
            <person name="Justo A."/>
            <person name="Karasinski D."/>
            <person name="Kautmanova I."/>
            <person name="Kiss B."/>
            <person name="Kocsube S."/>
            <person name="Kotiranta H."/>
            <person name="LaButti K.M."/>
            <person name="Lechner B.E."/>
            <person name="Liimatainen K."/>
            <person name="Lipzen A."/>
            <person name="Lukacs Z."/>
            <person name="Mihaltcheva S."/>
            <person name="Morgado L.N."/>
            <person name="Niskanen T."/>
            <person name="Noordeloos M.E."/>
            <person name="Ohm R.A."/>
            <person name="Ortiz-Santana B."/>
            <person name="Ovrebo C."/>
            <person name="Racz N."/>
            <person name="Riley R."/>
            <person name="Savchenko A."/>
            <person name="Shiryaev A."/>
            <person name="Soop K."/>
            <person name="Spirin V."/>
            <person name="Szebenyi C."/>
            <person name="Tomsovsky M."/>
            <person name="Tulloss R.E."/>
            <person name="Uehling J."/>
            <person name="Grigoriev I.V."/>
            <person name="Vagvolgyi C."/>
            <person name="Papp T."/>
            <person name="Martin F.M."/>
            <person name="Miettinen O."/>
            <person name="Hibbett D.S."/>
            <person name="Nagy L.G."/>
        </authorList>
    </citation>
    <scope>NUCLEOTIDE SEQUENCE [LARGE SCALE GENOMIC DNA]</scope>
    <source>
        <strain evidence="1 2">NL-1719</strain>
    </source>
</reference>
<name>A0ACD3AKS6_9AGAR</name>
<proteinExistence type="predicted"/>
<dbReference type="Proteomes" id="UP000308600">
    <property type="component" value="Unassembled WGS sequence"/>
</dbReference>